<accession>A0AAD5UNZ2</accession>
<feature type="compositionally biased region" description="Polar residues" evidence="1">
    <location>
        <begin position="142"/>
        <end position="159"/>
    </location>
</feature>
<gene>
    <name evidence="2" type="ORF">NLI96_g13087</name>
</gene>
<feature type="region of interest" description="Disordered" evidence="1">
    <location>
        <begin position="1"/>
        <end position="54"/>
    </location>
</feature>
<comment type="caution">
    <text evidence="2">The sequence shown here is derived from an EMBL/GenBank/DDBJ whole genome shotgun (WGS) entry which is preliminary data.</text>
</comment>
<dbReference type="EMBL" id="JANAWD010001501">
    <property type="protein sequence ID" value="KAJ3473222.1"/>
    <property type="molecule type" value="Genomic_DNA"/>
</dbReference>
<evidence type="ECO:0000313" key="2">
    <source>
        <dbReference type="EMBL" id="KAJ3473222.1"/>
    </source>
</evidence>
<dbReference type="Proteomes" id="UP001212997">
    <property type="component" value="Unassembled WGS sequence"/>
</dbReference>
<feature type="compositionally biased region" description="Basic and acidic residues" evidence="1">
    <location>
        <begin position="270"/>
        <end position="290"/>
    </location>
</feature>
<keyword evidence="3" id="KW-1185">Reference proteome</keyword>
<feature type="region of interest" description="Disordered" evidence="1">
    <location>
        <begin position="211"/>
        <end position="234"/>
    </location>
</feature>
<evidence type="ECO:0000313" key="3">
    <source>
        <dbReference type="Proteomes" id="UP001212997"/>
    </source>
</evidence>
<name>A0AAD5UNZ2_9APHY</name>
<feature type="region of interest" description="Disordered" evidence="1">
    <location>
        <begin position="253"/>
        <end position="311"/>
    </location>
</feature>
<evidence type="ECO:0000256" key="1">
    <source>
        <dbReference type="SAM" id="MobiDB-lite"/>
    </source>
</evidence>
<dbReference type="AlphaFoldDB" id="A0AAD5UNZ2"/>
<reference evidence="2" key="1">
    <citation type="submission" date="2022-07" db="EMBL/GenBank/DDBJ databases">
        <title>Genome Sequence of Physisporinus lineatus.</title>
        <authorList>
            <person name="Buettner E."/>
        </authorList>
    </citation>
    <scope>NUCLEOTIDE SEQUENCE</scope>
    <source>
        <strain evidence="2">VT162</strain>
    </source>
</reference>
<proteinExistence type="predicted"/>
<feature type="compositionally biased region" description="Acidic residues" evidence="1">
    <location>
        <begin position="291"/>
        <end position="308"/>
    </location>
</feature>
<protein>
    <submittedName>
        <fullName evidence="2">Uncharacterized protein</fullName>
    </submittedName>
</protein>
<feature type="region of interest" description="Disordered" evidence="1">
    <location>
        <begin position="123"/>
        <end position="159"/>
    </location>
</feature>
<sequence length="633" mass="70785">MDYLSSDNDIIPGSFPSEVPCRPPVPPLPENRNTEDVVPGSYPFEDSENTVSRPSTHYQDLAGLTFDDVDMAPVACDLSTSLNGPVTGPSYGYSHPQFQHSSSSSIPRLAPIAEVILDVDETMTSSSETTSDQHPHSVRATAPSSGSRQATSDTPSGHPQNLIMLRGFLASFMAHIDACISSGSRFIPSTFLSPDDVAALCVMDHSSAIPAAAPTPEIEPSRISTPTPEIEPSRISRLDKGKGRAIETWVDDKDNLPAIPEAGPSGVSRLPKDKGRATETRIDEDRRTNENEDEDDEMDEADEGEPTLDADGRLIIRNSTRKPRKEETNTMNRRLREFLKEIGILPENTTNLTAFKSVSADDVKSFVDNGHPTPNLQSPTLEWEKPLNSPWNSFMFGILADEFIRRVKNKDVLNVVYDPTKMSPQMVKKSIIRKFQRFKKTFVELKQSGTSERERLNVQRSQGASKATNRRFNRRFTMFDRRKTIIERHKEESPQWADALVTLNLLGAAGMSSDETDTEARGAQEPKRVRRVTLPWVNPAISQLCHAVDTYVDDPMGGFPGLNAQNKRGNKPLPRIYTATRTNTSRRPKLNLPRNFYNQAWWQQLKPYQQNAMCADEDRPIPHLPDYQFPEAL</sequence>
<organism evidence="2 3">
    <name type="scientific">Meripilus lineatus</name>
    <dbReference type="NCBI Taxonomy" id="2056292"/>
    <lineage>
        <taxon>Eukaryota</taxon>
        <taxon>Fungi</taxon>
        <taxon>Dikarya</taxon>
        <taxon>Basidiomycota</taxon>
        <taxon>Agaricomycotina</taxon>
        <taxon>Agaricomycetes</taxon>
        <taxon>Polyporales</taxon>
        <taxon>Meripilaceae</taxon>
        <taxon>Meripilus</taxon>
    </lineage>
</organism>